<dbReference type="Gene3D" id="3.40.50.300">
    <property type="entry name" value="P-loop containing nucleotide triphosphate hydrolases"/>
    <property type="match status" value="1"/>
</dbReference>
<evidence type="ECO:0000256" key="2">
    <source>
        <dbReference type="ARBA" id="ARBA00022741"/>
    </source>
</evidence>
<feature type="domain" description="AIG1-type G" evidence="5">
    <location>
        <begin position="322"/>
        <end position="511"/>
    </location>
</feature>
<dbReference type="GO" id="GO:0005525">
    <property type="term" value="F:GTP binding"/>
    <property type="evidence" value="ECO:0007669"/>
    <property type="project" value="UniProtKB-KW"/>
</dbReference>
<proteinExistence type="inferred from homology"/>
<evidence type="ECO:0000259" key="5">
    <source>
        <dbReference type="Pfam" id="PF04548"/>
    </source>
</evidence>
<organism evidence="6 7">
    <name type="scientific">Lymnaea stagnalis</name>
    <name type="common">Great pond snail</name>
    <name type="synonym">Helix stagnalis</name>
    <dbReference type="NCBI Taxonomy" id="6523"/>
    <lineage>
        <taxon>Eukaryota</taxon>
        <taxon>Metazoa</taxon>
        <taxon>Spiralia</taxon>
        <taxon>Lophotrochozoa</taxon>
        <taxon>Mollusca</taxon>
        <taxon>Gastropoda</taxon>
        <taxon>Heterobranchia</taxon>
        <taxon>Euthyneura</taxon>
        <taxon>Panpulmonata</taxon>
        <taxon>Hygrophila</taxon>
        <taxon>Lymnaeoidea</taxon>
        <taxon>Lymnaeidae</taxon>
        <taxon>Lymnaea</taxon>
    </lineage>
</organism>
<feature type="coiled-coil region" evidence="4">
    <location>
        <begin position="226"/>
        <end position="260"/>
    </location>
</feature>
<evidence type="ECO:0000256" key="3">
    <source>
        <dbReference type="ARBA" id="ARBA00023134"/>
    </source>
</evidence>
<accession>A0AAV2H841</accession>
<dbReference type="PANTHER" id="PTHR10903">
    <property type="entry name" value="GTPASE, IMAP FAMILY MEMBER-RELATED"/>
    <property type="match status" value="1"/>
</dbReference>
<dbReference type="Proteomes" id="UP001497497">
    <property type="component" value="Unassembled WGS sequence"/>
</dbReference>
<gene>
    <name evidence="6" type="ORF">GSLYS_00003468001</name>
</gene>
<dbReference type="PANTHER" id="PTHR10903:SF184">
    <property type="entry name" value="GTP-BINDING PROTEIN A"/>
    <property type="match status" value="1"/>
</dbReference>
<evidence type="ECO:0000313" key="6">
    <source>
        <dbReference type="EMBL" id="CAL1529313.1"/>
    </source>
</evidence>
<keyword evidence="4" id="KW-0175">Coiled coil</keyword>
<evidence type="ECO:0000256" key="1">
    <source>
        <dbReference type="ARBA" id="ARBA00008535"/>
    </source>
</evidence>
<comment type="similarity">
    <text evidence="1">Belongs to the TRAFAC class TrmE-Era-EngA-EngB-Septin-like GTPase superfamily. AIG1/Toc34/Toc159-like paraseptin GTPase family. IAN subfamily.</text>
</comment>
<keyword evidence="3" id="KW-0342">GTP-binding</keyword>
<dbReference type="InterPro" id="IPR006703">
    <property type="entry name" value="G_AIG1"/>
</dbReference>
<protein>
    <recommendedName>
        <fullName evidence="5">AIG1-type G domain-containing protein</fullName>
    </recommendedName>
</protein>
<keyword evidence="7" id="KW-1185">Reference proteome</keyword>
<dbReference type="AlphaFoldDB" id="A0AAV2H841"/>
<dbReference type="InterPro" id="IPR045058">
    <property type="entry name" value="GIMA/IAN/Toc"/>
</dbReference>
<comment type="caution">
    <text evidence="6">The sequence shown here is derived from an EMBL/GenBank/DDBJ whole genome shotgun (WGS) entry which is preliminary data.</text>
</comment>
<keyword evidence="2" id="KW-0547">Nucleotide-binding</keyword>
<reference evidence="6 7" key="1">
    <citation type="submission" date="2024-04" db="EMBL/GenBank/DDBJ databases">
        <authorList>
            <consortium name="Genoscope - CEA"/>
            <person name="William W."/>
        </authorList>
    </citation>
    <scope>NUCLEOTIDE SEQUENCE [LARGE SCALE GENOMIC DNA]</scope>
</reference>
<dbReference type="Pfam" id="PF04548">
    <property type="entry name" value="AIG1"/>
    <property type="match status" value="1"/>
</dbReference>
<name>A0AAV2H841_LYMST</name>
<dbReference type="EMBL" id="CAXITT010000046">
    <property type="protein sequence ID" value="CAL1529313.1"/>
    <property type="molecule type" value="Genomic_DNA"/>
</dbReference>
<sequence>MAVKDFLECATALSYILLDEIDDDDLYIVHDIDLSEFEESPHFKNYSLEYVLGELHGFKVKTCVEKSSQDCYSIYIILSQSQVNFDTIWPVYVEWKLYVIDEDKEQALQLQRNGMDFQKLHQEKPEEYIFKLDRTRAEIKDFIKDDTICFRWTVKLLTHQKLNVATVPTGATQDSPFQITDFNIHLNSLISKVQVFGESLKSNISREDLGHIAMVVSECEQDDLKLEKVENTYHEIKGRVETLKEKFTEQKEELAQFMSEWGDCLKKETVNEEEVKSSLKDIVKTCQSCGSLLENEGPSEAQASLDLAEESKEDAKMSKDLNFLLIGERHSGKSATGNSILQTRSFESGMNKTYSRPQNIQCSALLDASDTKITVVESYTCMPKDMMAALKLCKDGFDAIVNVVKYEKLYKQTHICSRTRKREDEHLPVARVKDEALKHFGVLLITGGDSFQIDNPGRKLEDFAYQWVEKYRQLERLVNKRVIVFDNTTTSKVKRAGQLKALLETVESLKSRPSRLNEDTCIEYGLKLLKTHLEGLHILTDYRRLLKILEEFSFFKDCTQTLIWKSLQTIKYALQSMESTSRFHDFNYSYKVLLIGKSSEALASTKSCIENMGISTEYSHNPKTEIYVKRNNAVLLVKSCVNSSDDDELDWKELKSQCLPALKEKGILILIDGSKLSLNKTKIEIAEWCRQETGLISEMFKSCSFRVVLLEYNTTDVLVNLEQEAELIKYISHFLTHPNVYHPTSDDYLMGNPGPLKHYFDHSKPLSPYYPQVAHNQSQIPNRWHHSLRKSIKSPEDTLKQSSIERKMENIHLPEPGLSFFSSSRFYSGAELGDRGNKST</sequence>
<dbReference type="InterPro" id="IPR027417">
    <property type="entry name" value="P-loop_NTPase"/>
</dbReference>
<evidence type="ECO:0000313" key="7">
    <source>
        <dbReference type="Proteomes" id="UP001497497"/>
    </source>
</evidence>
<evidence type="ECO:0000256" key="4">
    <source>
        <dbReference type="SAM" id="Coils"/>
    </source>
</evidence>